<protein>
    <submittedName>
        <fullName evidence="3">4-oxalomesaconate hydratase</fullName>
    </submittedName>
</protein>
<evidence type="ECO:0000256" key="1">
    <source>
        <dbReference type="ARBA" id="ARBA00023239"/>
    </source>
</evidence>
<dbReference type="GO" id="GO:0019748">
    <property type="term" value="P:secondary metabolic process"/>
    <property type="evidence" value="ECO:0007669"/>
    <property type="project" value="TreeGrafter"/>
</dbReference>
<dbReference type="InterPro" id="IPR032466">
    <property type="entry name" value="Metal_Hydrolase"/>
</dbReference>
<evidence type="ECO:0000313" key="3">
    <source>
        <dbReference type="EMBL" id="BDR56821.1"/>
    </source>
</evidence>
<dbReference type="Gene3D" id="3.20.20.140">
    <property type="entry name" value="Metal-dependent hydrolases"/>
    <property type="match status" value="1"/>
</dbReference>
<dbReference type="GO" id="GO:0016831">
    <property type="term" value="F:carboxy-lyase activity"/>
    <property type="evidence" value="ECO:0007669"/>
    <property type="project" value="InterPro"/>
</dbReference>
<dbReference type="InterPro" id="IPR006680">
    <property type="entry name" value="Amidohydro-rel"/>
</dbReference>
<dbReference type="EMBL" id="AP026801">
    <property type="protein sequence ID" value="BDR56821.1"/>
    <property type="molecule type" value="Genomic_DNA"/>
</dbReference>
<dbReference type="AlphaFoldDB" id="A0AAU9DF22"/>
<evidence type="ECO:0000259" key="2">
    <source>
        <dbReference type="Pfam" id="PF04909"/>
    </source>
</evidence>
<dbReference type="InterPro" id="IPR032465">
    <property type="entry name" value="ACMSD"/>
</dbReference>
<dbReference type="PANTHER" id="PTHR21240:SF28">
    <property type="entry name" value="ISO-OROTATE DECARBOXYLASE (EUROFUNG)"/>
    <property type="match status" value="1"/>
</dbReference>
<organism evidence="3 4">
    <name type="scientific">Xylocopilactobacillus apis</name>
    <dbReference type="NCBI Taxonomy" id="2932183"/>
    <lineage>
        <taxon>Bacteria</taxon>
        <taxon>Bacillati</taxon>
        <taxon>Bacillota</taxon>
        <taxon>Bacilli</taxon>
        <taxon>Lactobacillales</taxon>
        <taxon>Lactobacillaceae</taxon>
        <taxon>Xylocopilactobacillus</taxon>
    </lineage>
</organism>
<keyword evidence="4" id="KW-1185">Reference proteome</keyword>
<dbReference type="SUPFAM" id="SSF51556">
    <property type="entry name" value="Metallo-dependent hydrolases"/>
    <property type="match status" value="1"/>
</dbReference>
<dbReference type="KEGG" id="xak:KIMC2_13830"/>
<gene>
    <name evidence="3" type="ORF">KIMC2_13830</name>
</gene>
<dbReference type="GO" id="GO:0005737">
    <property type="term" value="C:cytoplasm"/>
    <property type="evidence" value="ECO:0007669"/>
    <property type="project" value="TreeGrafter"/>
</dbReference>
<dbReference type="Proteomes" id="UP001321804">
    <property type="component" value="Chromosome"/>
</dbReference>
<dbReference type="Pfam" id="PF04909">
    <property type="entry name" value="Amidohydro_2"/>
    <property type="match status" value="1"/>
</dbReference>
<proteinExistence type="predicted"/>
<dbReference type="RefSeq" id="WP_317695339.1">
    <property type="nucleotide sequence ID" value="NZ_AP026801.1"/>
</dbReference>
<name>A0AAU9DF22_9LACO</name>
<dbReference type="PANTHER" id="PTHR21240">
    <property type="entry name" value="2-AMINO-3-CARBOXYLMUCONATE-6-SEMIALDEHYDE DECARBOXYLASE"/>
    <property type="match status" value="1"/>
</dbReference>
<keyword evidence="1" id="KW-0456">Lyase</keyword>
<sequence length="312" mass="35725">MVKLMEQFIDVFAHVLPPLFKNKMLEIVPDALKENAWMEHPLLSNLQKRVDTIAKGHQEIISVVNLNPEDYVGPAESLNLCRQANTELKSIVSQYQEYFPQAVAMIPMNNIDGACQIIEEDVAKDSTFAGIQLFTRALGHSITNPAYQPIFELMNQINKPIWLHPVFDKRKPDNNVTFSWEYELTIAMNSIVQAQYFEQYPNLKIIVHHAGAMVPFFAERIRYTQNEQNYQDFKKFFVDTALLGNPKALELTVDFFGIDHVLFGTDAPLGIPPIGATKTIEDALTQTNLKENDLEKIFHQNWKQMQKGITNE</sequence>
<reference evidence="3 4" key="1">
    <citation type="journal article" date="2023" name="Microbiol. Spectr.">
        <title>Symbiosis of Carpenter Bees with Uncharacterized Lactic Acid Bacteria Showing NAD Auxotrophy.</title>
        <authorList>
            <person name="Kawasaki S."/>
            <person name="Ozawa K."/>
            <person name="Mori T."/>
            <person name="Yamamoto A."/>
            <person name="Ito M."/>
            <person name="Ohkuma M."/>
            <person name="Sakamoto M."/>
            <person name="Matsutani M."/>
        </authorList>
    </citation>
    <scope>NUCLEOTIDE SEQUENCE [LARGE SCALE GENOMIC DNA]</scope>
    <source>
        <strain evidence="3 4">KimC2</strain>
    </source>
</reference>
<accession>A0AAU9DF22</accession>
<feature type="domain" description="Amidohydrolase-related" evidence="2">
    <location>
        <begin position="80"/>
        <end position="301"/>
    </location>
</feature>
<dbReference type="GO" id="GO:0016787">
    <property type="term" value="F:hydrolase activity"/>
    <property type="evidence" value="ECO:0007669"/>
    <property type="project" value="InterPro"/>
</dbReference>
<evidence type="ECO:0000313" key="4">
    <source>
        <dbReference type="Proteomes" id="UP001321804"/>
    </source>
</evidence>